<sequence length="79" mass="8842">MDTATQVDVERRGSHAEVRLTKAQEVSFEAMHKLGWDIWFVRMTQRGPLAVLCRGEALCTVDHLGNASFTPTINLRSKG</sequence>
<protein>
    <submittedName>
        <fullName evidence="1">Uncharacterized protein</fullName>
    </submittedName>
</protein>
<accession>A0A8J2U1D0</accession>
<comment type="caution">
    <text evidence="1">The sequence shown here is derived from an EMBL/GenBank/DDBJ whole genome shotgun (WGS) entry which is preliminary data.</text>
</comment>
<dbReference type="AlphaFoldDB" id="A0A8J2U1D0"/>
<reference evidence="2" key="1">
    <citation type="journal article" date="2019" name="Int. J. Syst. Evol. Microbiol.">
        <title>The Global Catalogue of Microorganisms (GCM) 10K type strain sequencing project: providing services to taxonomists for standard genome sequencing and annotation.</title>
        <authorList>
            <consortium name="The Broad Institute Genomics Platform"/>
            <consortium name="The Broad Institute Genome Sequencing Center for Infectious Disease"/>
            <person name="Wu L."/>
            <person name="Ma J."/>
        </authorList>
    </citation>
    <scope>NUCLEOTIDE SEQUENCE [LARGE SCALE GENOMIC DNA]</scope>
    <source>
        <strain evidence="2">CGMCC 1.10130</strain>
    </source>
</reference>
<gene>
    <name evidence="1" type="ORF">GCM10011369_00020</name>
</gene>
<dbReference type="Proteomes" id="UP000619743">
    <property type="component" value="Unassembled WGS sequence"/>
</dbReference>
<evidence type="ECO:0000313" key="2">
    <source>
        <dbReference type="Proteomes" id="UP000619743"/>
    </source>
</evidence>
<dbReference type="RefSeq" id="WP_087504017.1">
    <property type="nucleotide sequence ID" value="NZ_BMDX01000001.1"/>
</dbReference>
<keyword evidence="2" id="KW-1185">Reference proteome</keyword>
<dbReference type="EMBL" id="BMDX01000001">
    <property type="protein sequence ID" value="GGA62773.1"/>
    <property type="molecule type" value="Genomic_DNA"/>
</dbReference>
<name>A0A8J2U1D0_9GAMM</name>
<proteinExistence type="predicted"/>
<dbReference type="OrthoDB" id="5771089at2"/>
<evidence type="ECO:0000313" key="1">
    <source>
        <dbReference type="EMBL" id="GGA62773.1"/>
    </source>
</evidence>
<organism evidence="1 2">
    <name type="scientific">Neiella marina</name>
    <dbReference type="NCBI Taxonomy" id="508461"/>
    <lineage>
        <taxon>Bacteria</taxon>
        <taxon>Pseudomonadati</taxon>
        <taxon>Pseudomonadota</taxon>
        <taxon>Gammaproteobacteria</taxon>
        <taxon>Alteromonadales</taxon>
        <taxon>Echinimonadaceae</taxon>
        <taxon>Neiella</taxon>
    </lineage>
</organism>